<evidence type="ECO:0000313" key="3">
    <source>
        <dbReference type="Proteomes" id="UP000762676"/>
    </source>
</evidence>
<accession>A0AAV4IHB2</accession>
<sequence length="142" mass="15449">MGVTLLLLALNEDVFGLNLKLARIAKTIPNVPPSSHPKGVTTSTTVHAPTCRVTACYNNAGLTIFRNVRHPCTLGQVDRPVLMSSVNDHEQETRARIAQGVNVSLPCGVCYFVQSSLSLDAMVQFEAFPVRVLGYQDIARNL</sequence>
<keyword evidence="3" id="KW-1185">Reference proteome</keyword>
<gene>
    <name evidence="2" type="ORF">ElyMa_003033000</name>
</gene>
<organism evidence="2 3">
    <name type="scientific">Elysia marginata</name>
    <dbReference type="NCBI Taxonomy" id="1093978"/>
    <lineage>
        <taxon>Eukaryota</taxon>
        <taxon>Metazoa</taxon>
        <taxon>Spiralia</taxon>
        <taxon>Lophotrochozoa</taxon>
        <taxon>Mollusca</taxon>
        <taxon>Gastropoda</taxon>
        <taxon>Heterobranchia</taxon>
        <taxon>Euthyneura</taxon>
        <taxon>Panpulmonata</taxon>
        <taxon>Sacoglossa</taxon>
        <taxon>Placobranchoidea</taxon>
        <taxon>Plakobranchidae</taxon>
        <taxon>Elysia</taxon>
    </lineage>
</organism>
<dbReference type="EMBL" id="BMAT01006261">
    <property type="protein sequence ID" value="GFS09225.1"/>
    <property type="molecule type" value="Genomic_DNA"/>
</dbReference>
<evidence type="ECO:0000313" key="2">
    <source>
        <dbReference type="EMBL" id="GFS09225.1"/>
    </source>
</evidence>
<feature type="chain" id="PRO_5043562476" evidence="1">
    <location>
        <begin position="17"/>
        <end position="142"/>
    </location>
</feature>
<dbReference type="AlphaFoldDB" id="A0AAV4IHB2"/>
<reference evidence="2 3" key="1">
    <citation type="journal article" date="2021" name="Elife">
        <title>Chloroplast acquisition without the gene transfer in kleptoplastic sea slugs, Plakobranchus ocellatus.</title>
        <authorList>
            <person name="Maeda T."/>
            <person name="Takahashi S."/>
            <person name="Yoshida T."/>
            <person name="Shimamura S."/>
            <person name="Takaki Y."/>
            <person name="Nagai Y."/>
            <person name="Toyoda A."/>
            <person name="Suzuki Y."/>
            <person name="Arimoto A."/>
            <person name="Ishii H."/>
            <person name="Satoh N."/>
            <person name="Nishiyama T."/>
            <person name="Hasebe M."/>
            <person name="Maruyama T."/>
            <person name="Minagawa J."/>
            <person name="Obokata J."/>
            <person name="Shigenobu S."/>
        </authorList>
    </citation>
    <scope>NUCLEOTIDE SEQUENCE [LARGE SCALE GENOMIC DNA]</scope>
</reference>
<comment type="caution">
    <text evidence="2">The sequence shown here is derived from an EMBL/GenBank/DDBJ whole genome shotgun (WGS) entry which is preliminary data.</text>
</comment>
<feature type="signal peptide" evidence="1">
    <location>
        <begin position="1"/>
        <end position="16"/>
    </location>
</feature>
<evidence type="ECO:0000256" key="1">
    <source>
        <dbReference type="SAM" id="SignalP"/>
    </source>
</evidence>
<protein>
    <submittedName>
        <fullName evidence="2">Uncharacterized protein</fullName>
    </submittedName>
</protein>
<keyword evidence="1" id="KW-0732">Signal</keyword>
<dbReference type="Proteomes" id="UP000762676">
    <property type="component" value="Unassembled WGS sequence"/>
</dbReference>
<name>A0AAV4IHB2_9GAST</name>
<proteinExistence type="predicted"/>